<sequence>MNLEQLPIRILKVTYIRAIELELDEEFIGLIEDELSKREFERKARIETIK</sequence>
<dbReference type="Gene3D" id="1.10.287.1100">
    <property type="entry name" value="Sporulation inhibitor A"/>
    <property type="match status" value="1"/>
</dbReference>
<gene>
    <name evidence="1" type="primary">sda</name>
    <name evidence="1" type="ORF">P9989_19905</name>
</gene>
<dbReference type="GO" id="GO:0004860">
    <property type="term" value="F:protein kinase inhibitor activity"/>
    <property type="evidence" value="ECO:0007669"/>
    <property type="project" value="UniProtKB-KW"/>
</dbReference>
<dbReference type="Proteomes" id="UP001221597">
    <property type="component" value="Chromosome"/>
</dbReference>
<reference evidence="1 2" key="1">
    <citation type="submission" date="2023-04" db="EMBL/GenBank/DDBJ databases">
        <title>Genome sequence of Halobacillus naozhouensis KACC 21980.</title>
        <authorList>
            <person name="Kim S."/>
            <person name="Heo J."/>
            <person name="Kwon S.-W."/>
        </authorList>
    </citation>
    <scope>NUCLEOTIDE SEQUENCE [LARGE SCALE GENOMIC DNA]</scope>
    <source>
        <strain evidence="1 2">KCTC 13234</strain>
    </source>
</reference>
<accession>A0ABY8IZF9</accession>
<dbReference type="EMBL" id="CP121671">
    <property type="protein sequence ID" value="WFT74589.1"/>
    <property type="molecule type" value="Genomic_DNA"/>
</dbReference>
<organism evidence="1 2">
    <name type="scientific">Halobacillus naozhouensis</name>
    <dbReference type="NCBI Taxonomy" id="554880"/>
    <lineage>
        <taxon>Bacteria</taxon>
        <taxon>Bacillati</taxon>
        <taxon>Bacillota</taxon>
        <taxon>Bacilli</taxon>
        <taxon>Bacillales</taxon>
        <taxon>Bacillaceae</taxon>
        <taxon>Halobacillus</taxon>
    </lineage>
</organism>
<dbReference type="RefSeq" id="WP_283076585.1">
    <property type="nucleotide sequence ID" value="NZ_CP121671.1"/>
</dbReference>
<keyword evidence="2" id="KW-1185">Reference proteome</keyword>
<dbReference type="Pfam" id="PF08970">
    <property type="entry name" value="Sda"/>
    <property type="match status" value="1"/>
</dbReference>
<evidence type="ECO:0000313" key="2">
    <source>
        <dbReference type="Proteomes" id="UP001221597"/>
    </source>
</evidence>
<proteinExistence type="predicted"/>
<dbReference type="InterPro" id="IPR015064">
    <property type="entry name" value="Sda"/>
</dbReference>
<evidence type="ECO:0000313" key="1">
    <source>
        <dbReference type="EMBL" id="WFT74589.1"/>
    </source>
</evidence>
<dbReference type="SUPFAM" id="SSF100985">
    <property type="entry name" value="Sporulation inhibitor Sda"/>
    <property type="match status" value="1"/>
</dbReference>
<keyword evidence="1" id="KW-0649">Protein kinase inhibitor</keyword>
<protein>
    <submittedName>
        <fullName evidence="1">Sporulation histidine kinase inhibitor Sda</fullName>
    </submittedName>
</protein>
<name>A0ABY8IZF9_9BACI</name>
<dbReference type="InterPro" id="IPR036916">
    <property type="entry name" value="Sda_sf"/>
</dbReference>